<evidence type="ECO:0000259" key="4">
    <source>
        <dbReference type="Pfam" id="PF13649"/>
    </source>
</evidence>
<organism evidence="5 6">
    <name type="scientific">Streptomyces alfalfae</name>
    <dbReference type="NCBI Taxonomy" id="1642299"/>
    <lineage>
        <taxon>Bacteria</taxon>
        <taxon>Bacillati</taxon>
        <taxon>Actinomycetota</taxon>
        <taxon>Actinomycetes</taxon>
        <taxon>Kitasatosporales</taxon>
        <taxon>Streptomycetaceae</taxon>
        <taxon>Streptomyces</taxon>
    </lineage>
</organism>
<dbReference type="InterPro" id="IPR041698">
    <property type="entry name" value="Methyltransf_25"/>
</dbReference>
<keyword evidence="2 5" id="KW-0808">Transferase</keyword>
<dbReference type="OrthoDB" id="3825914at2"/>
<feature type="domain" description="Methyltransferase" evidence="4">
    <location>
        <begin position="54"/>
        <end position="148"/>
    </location>
</feature>
<evidence type="ECO:0000313" key="6">
    <source>
        <dbReference type="Proteomes" id="UP000596130"/>
    </source>
</evidence>
<dbReference type="InterPro" id="IPR029063">
    <property type="entry name" value="SAM-dependent_MTases_sf"/>
</dbReference>
<dbReference type="SUPFAM" id="SSF53335">
    <property type="entry name" value="S-adenosyl-L-methionine-dependent methyltransferases"/>
    <property type="match status" value="1"/>
</dbReference>
<proteinExistence type="predicted"/>
<dbReference type="PANTHER" id="PTHR43464:SF19">
    <property type="entry name" value="UBIQUINONE BIOSYNTHESIS O-METHYLTRANSFERASE, MITOCHONDRIAL"/>
    <property type="match status" value="1"/>
</dbReference>
<keyword evidence="3" id="KW-0949">S-adenosyl-L-methionine</keyword>
<dbReference type="AlphaFoldDB" id="A0A4V2E4D9"/>
<keyword evidence="1 5" id="KW-0489">Methyltransferase</keyword>
<reference evidence="5 6" key="1">
    <citation type="submission" date="2020-12" db="EMBL/GenBank/DDBJ databases">
        <title>Identification and biosynthesis of polyene macrolides produced by Streptomyces alfalfae Men-myco-93-63.</title>
        <authorList>
            <person name="Liu D."/>
            <person name="Li Y."/>
            <person name="Liu L."/>
            <person name="Han X."/>
            <person name="Shen F."/>
        </authorList>
    </citation>
    <scope>NUCLEOTIDE SEQUENCE [LARGE SCALE GENOMIC DNA]</scope>
    <source>
        <strain evidence="5 6">Men-myco-93-63</strain>
    </source>
</reference>
<dbReference type="GO" id="GO:0032259">
    <property type="term" value="P:methylation"/>
    <property type="evidence" value="ECO:0007669"/>
    <property type="project" value="UniProtKB-KW"/>
</dbReference>
<evidence type="ECO:0000313" key="5">
    <source>
        <dbReference type="EMBL" id="QQC93571.1"/>
    </source>
</evidence>
<gene>
    <name evidence="5" type="ORF">I8755_03475</name>
</gene>
<sequence>MLLPKENVDYEAFYLGQPIVAGAEAPYPKVPWDIGEPQPAVVELEQTVDFHDPVLDAGCGPGDNAIMLALRGRRVTAFDSSPAVLGIARERAATAGVDVEFVEADATRLEELAGRRFATVLDSALYHCLGDDERHRYLAALRRVTRPGAQLHLVCWAAGTPGVQQPMVVSEDNLRAIVGAHWDIREVRRTSLTTAVVPDALSDEDIADFRRLGVTIDRERVAVDDQGRIVGPGWYLHAVRR</sequence>
<protein>
    <submittedName>
        <fullName evidence="5">Class I SAM-dependent methyltransferase</fullName>
    </submittedName>
</protein>
<dbReference type="CDD" id="cd02440">
    <property type="entry name" value="AdoMet_MTases"/>
    <property type="match status" value="1"/>
</dbReference>
<name>A0A4V2E4D9_9ACTN</name>
<evidence type="ECO:0000256" key="2">
    <source>
        <dbReference type="ARBA" id="ARBA00022679"/>
    </source>
</evidence>
<dbReference type="Pfam" id="PF13649">
    <property type="entry name" value="Methyltransf_25"/>
    <property type="match status" value="1"/>
</dbReference>
<dbReference type="Gene3D" id="3.40.50.150">
    <property type="entry name" value="Vaccinia Virus protein VP39"/>
    <property type="match status" value="1"/>
</dbReference>
<dbReference type="Proteomes" id="UP000596130">
    <property type="component" value="Chromosome"/>
</dbReference>
<evidence type="ECO:0000256" key="1">
    <source>
        <dbReference type="ARBA" id="ARBA00022603"/>
    </source>
</evidence>
<dbReference type="PANTHER" id="PTHR43464">
    <property type="entry name" value="METHYLTRANSFERASE"/>
    <property type="match status" value="1"/>
</dbReference>
<dbReference type="GO" id="GO:0008168">
    <property type="term" value="F:methyltransferase activity"/>
    <property type="evidence" value="ECO:0007669"/>
    <property type="project" value="UniProtKB-KW"/>
</dbReference>
<accession>A0A4V2E4D9</accession>
<dbReference type="EMBL" id="CP065959">
    <property type="protein sequence ID" value="QQC93571.1"/>
    <property type="molecule type" value="Genomic_DNA"/>
</dbReference>
<evidence type="ECO:0000256" key="3">
    <source>
        <dbReference type="ARBA" id="ARBA00022691"/>
    </source>
</evidence>